<dbReference type="AlphaFoldDB" id="A0A8J3QZV9"/>
<name>A0A8J3QZV9_9ACTN</name>
<reference evidence="2" key="1">
    <citation type="submission" date="2021-01" db="EMBL/GenBank/DDBJ databases">
        <title>Whole genome shotgun sequence of Rugosimonospora africana NBRC 104875.</title>
        <authorList>
            <person name="Komaki H."/>
            <person name="Tamura T."/>
        </authorList>
    </citation>
    <scope>NUCLEOTIDE SEQUENCE</scope>
    <source>
        <strain evidence="2">NBRC 104875</strain>
    </source>
</reference>
<keyword evidence="3" id="KW-1185">Reference proteome</keyword>
<feature type="region of interest" description="Disordered" evidence="1">
    <location>
        <begin position="133"/>
        <end position="164"/>
    </location>
</feature>
<evidence type="ECO:0000256" key="1">
    <source>
        <dbReference type="SAM" id="MobiDB-lite"/>
    </source>
</evidence>
<comment type="caution">
    <text evidence="2">The sequence shown here is derived from an EMBL/GenBank/DDBJ whole genome shotgun (WGS) entry which is preliminary data.</text>
</comment>
<dbReference type="RefSeq" id="WP_203921205.1">
    <property type="nucleotide sequence ID" value="NZ_BONZ01000056.1"/>
</dbReference>
<organism evidence="2 3">
    <name type="scientific">Rugosimonospora africana</name>
    <dbReference type="NCBI Taxonomy" id="556532"/>
    <lineage>
        <taxon>Bacteria</taxon>
        <taxon>Bacillati</taxon>
        <taxon>Actinomycetota</taxon>
        <taxon>Actinomycetes</taxon>
        <taxon>Micromonosporales</taxon>
        <taxon>Micromonosporaceae</taxon>
        <taxon>Rugosimonospora</taxon>
    </lineage>
</organism>
<protein>
    <submittedName>
        <fullName evidence="2">Uncharacterized protein</fullName>
    </submittedName>
</protein>
<accession>A0A8J3QZV9</accession>
<dbReference type="Proteomes" id="UP000642748">
    <property type="component" value="Unassembled WGS sequence"/>
</dbReference>
<dbReference type="EMBL" id="BONZ01000056">
    <property type="protein sequence ID" value="GIH17661.1"/>
    <property type="molecule type" value="Genomic_DNA"/>
</dbReference>
<evidence type="ECO:0000313" key="3">
    <source>
        <dbReference type="Proteomes" id="UP000642748"/>
    </source>
</evidence>
<feature type="compositionally biased region" description="Low complexity" evidence="1">
    <location>
        <begin position="201"/>
        <end position="216"/>
    </location>
</feature>
<feature type="region of interest" description="Disordered" evidence="1">
    <location>
        <begin position="191"/>
        <end position="225"/>
    </location>
</feature>
<evidence type="ECO:0000313" key="2">
    <source>
        <dbReference type="EMBL" id="GIH17661.1"/>
    </source>
</evidence>
<sequence length="225" mass="23669">MNDDNPPVPAGAVSQADLTGRLRALWTWAGQPSEAALRSLIRMRRTASGFVVEGVPSGTMERLLAGDESAWESVEPFVASCLRVGSQSRERIDQDLAAWREAWQRIVPPRPAGSFADPVPAGTVRRLLSRVRSLAGTSPSGTPAGDPYLDPRTRRTTGRPPSMPALRPALVAATAVAVLFTAGAWAIVDSADPRVGPHPVPSVSRSGVPVSASPTSSPSPRPSAK</sequence>
<proteinExistence type="predicted"/>
<gene>
    <name evidence="2" type="ORF">Raf01_58330</name>
</gene>